<dbReference type="InterPro" id="IPR011006">
    <property type="entry name" value="CheY-like_superfamily"/>
</dbReference>
<dbReference type="OrthoDB" id="3232427at2"/>
<feature type="region of interest" description="Disordered" evidence="3">
    <location>
        <begin position="96"/>
        <end position="116"/>
    </location>
</feature>
<dbReference type="InterPro" id="IPR001867">
    <property type="entry name" value="OmpR/PhoB-type_DNA-bd"/>
</dbReference>
<dbReference type="GO" id="GO:0006355">
    <property type="term" value="P:regulation of DNA-templated transcription"/>
    <property type="evidence" value="ECO:0007669"/>
    <property type="project" value="InterPro"/>
</dbReference>
<dbReference type="EMBL" id="RZOA01000001">
    <property type="protein sequence ID" value="KAA8824683.1"/>
    <property type="molecule type" value="Genomic_DNA"/>
</dbReference>
<dbReference type="SUPFAM" id="SSF46894">
    <property type="entry name" value="C-terminal effector domain of the bipartite response regulators"/>
    <property type="match status" value="1"/>
</dbReference>
<feature type="DNA-binding region" description="OmpR/PhoB-type" evidence="2">
    <location>
        <begin position="195"/>
        <end position="291"/>
    </location>
</feature>
<evidence type="ECO:0000256" key="1">
    <source>
        <dbReference type="ARBA" id="ARBA00023125"/>
    </source>
</evidence>
<evidence type="ECO:0000256" key="2">
    <source>
        <dbReference type="PROSITE-ProRule" id="PRU01091"/>
    </source>
</evidence>
<sequence length="291" mass="32183">MSRTIRKVILTVSHVPDSADRCLQQAKTTPDSADGHPQRPPRRASAERTSVGDMMEVLFVSDDLPLSQAVRRTLESNGFACTLMTGDGRILHDEVYDNGDAGDTADPRPEEPGEAKPDIVIVDDSSRGWTSERFDTFMAHYPGARSLLLTQSAVDTTSTPSDEDMLTPDGTLRMPFSNAELLAHVETLRPDGSSPRLLIHGDLTLDLADGRAYYGESRRPLPLSPREFATLRTLIEADGTFLTFDELGKAVCGNGFFGYHDIMDNVLYSLTRKLRKLGFFITQRGDSYRIL</sequence>
<evidence type="ECO:0000256" key="3">
    <source>
        <dbReference type="SAM" id="MobiDB-lite"/>
    </source>
</evidence>
<dbReference type="AlphaFoldDB" id="A0A5J5DXQ9"/>
<proteinExistence type="predicted"/>
<dbReference type="Proteomes" id="UP000345527">
    <property type="component" value="Unassembled WGS sequence"/>
</dbReference>
<dbReference type="InterPro" id="IPR016032">
    <property type="entry name" value="Sig_transdc_resp-reg_C-effctor"/>
</dbReference>
<dbReference type="Pfam" id="PF00486">
    <property type="entry name" value="Trans_reg_C"/>
    <property type="match status" value="1"/>
</dbReference>
<reference evidence="7 8" key="1">
    <citation type="journal article" date="2019" name="Syst. Appl. Microbiol.">
        <title>Characterization of Bifidobacterium species in feaces of the Egyptian fruit bat: Description of B. vespertilionis sp. nov. and B. rousetti sp. nov.</title>
        <authorList>
            <person name="Modesto M."/>
            <person name="Satti M."/>
            <person name="Watanabe K."/>
            <person name="Puglisi E."/>
            <person name="Morelli L."/>
            <person name="Huang C.-H."/>
            <person name="Liou J.-S."/>
            <person name="Miyashita M."/>
            <person name="Tamura T."/>
            <person name="Saito S."/>
            <person name="Mori K."/>
            <person name="Huang L."/>
            <person name="Sciavilla P."/>
            <person name="Sandri C."/>
            <person name="Spiezio C."/>
            <person name="Vitali F."/>
            <person name="Cavalieri D."/>
            <person name="Perpetuini G."/>
            <person name="Tofalo R."/>
            <person name="Bonetti A."/>
            <person name="Arita M."/>
            <person name="Mattarelli P."/>
        </authorList>
    </citation>
    <scope>NUCLEOTIDE SEQUENCE [LARGE SCALE GENOMIC DNA]</scope>
    <source>
        <strain evidence="5 8">RST16</strain>
        <strain evidence="6 7">RST8</strain>
    </source>
</reference>
<dbReference type="GO" id="GO:0003677">
    <property type="term" value="F:DNA binding"/>
    <property type="evidence" value="ECO:0007669"/>
    <property type="project" value="UniProtKB-UniRule"/>
</dbReference>
<keyword evidence="8" id="KW-1185">Reference proteome</keyword>
<evidence type="ECO:0000259" key="4">
    <source>
        <dbReference type="PROSITE" id="PS51755"/>
    </source>
</evidence>
<keyword evidence="1 2" id="KW-0238">DNA-binding</keyword>
<accession>A0A5J5DXQ9</accession>
<dbReference type="GO" id="GO:0000160">
    <property type="term" value="P:phosphorelay signal transduction system"/>
    <property type="evidence" value="ECO:0007669"/>
    <property type="project" value="InterPro"/>
</dbReference>
<dbReference type="CDD" id="cd00383">
    <property type="entry name" value="trans_reg_C"/>
    <property type="match status" value="1"/>
</dbReference>
<dbReference type="PROSITE" id="PS51755">
    <property type="entry name" value="OMPR_PHOB"/>
    <property type="match status" value="1"/>
</dbReference>
<evidence type="ECO:0000313" key="6">
    <source>
        <dbReference type="EMBL" id="KAA8824683.1"/>
    </source>
</evidence>
<dbReference type="SMART" id="SM00862">
    <property type="entry name" value="Trans_reg_C"/>
    <property type="match status" value="1"/>
</dbReference>
<name>A0A5J5DXQ9_9BIFI</name>
<organism evidence="6 7">
    <name type="scientific">Bifidobacterium vespertilionis</name>
    <dbReference type="NCBI Taxonomy" id="2562524"/>
    <lineage>
        <taxon>Bacteria</taxon>
        <taxon>Bacillati</taxon>
        <taxon>Actinomycetota</taxon>
        <taxon>Actinomycetes</taxon>
        <taxon>Bifidobacteriales</taxon>
        <taxon>Bifidobacteriaceae</taxon>
        <taxon>Bifidobacterium</taxon>
    </lineage>
</organism>
<dbReference type="Proteomes" id="UP000374630">
    <property type="component" value="Unassembled WGS sequence"/>
</dbReference>
<evidence type="ECO:0000313" key="5">
    <source>
        <dbReference type="EMBL" id="KAA8821603.1"/>
    </source>
</evidence>
<feature type="compositionally biased region" description="Basic and acidic residues" evidence="3">
    <location>
        <begin position="105"/>
        <end position="116"/>
    </location>
</feature>
<comment type="caution">
    <text evidence="6">The sequence shown here is derived from an EMBL/GenBank/DDBJ whole genome shotgun (WGS) entry which is preliminary data.</text>
</comment>
<dbReference type="EMBL" id="RZNZ01000003">
    <property type="protein sequence ID" value="KAA8821603.1"/>
    <property type="molecule type" value="Genomic_DNA"/>
</dbReference>
<gene>
    <name evidence="6" type="ORF">EM848_00240</name>
    <name evidence="5" type="ORF">EMO90_02945</name>
</gene>
<protein>
    <submittedName>
        <fullName evidence="6">Response regulator transcription factor</fullName>
    </submittedName>
</protein>
<evidence type="ECO:0000313" key="7">
    <source>
        <dbReference type="Proteomes" id="UP000345527"/>
    </source>
</evidence>
<dbReference type="SUPFAM" id="SSF52172">
    <property type="entry name" value="CheY-like"/>
    <property type="match status" value="1"/>
</dbReference>
<dbReference type="Gene3D" id="1.10.10.10">
    <property type="entry name" value="Winged helix-like DNA-binding domain superfamily/Winged helix DNA-binding domain"/>
    <property type="match status" value="1"/>
</dbReference>
<dbReference type="InterPro" id="IPR036388">
    <property type="entry name" value="WH-like_DNA-bd_sf"/>
</dbReference>
<feature type="domain" description="OmpR/PhoB-type" evidence="4">
    <location>
        <begin position="195"/>
        <end position="291"/>
    </location>
</feature>
<evidence type="ECO:0000313" key="8">
    <source>
        <dbReference type="Proteomes" id="UP000374630"/>
    </source>
</evidence>
<feature type="region of interest" description="Disordered" evidence="3">
    <location>
        <begin position="25"/>
        <end position="50"/>
    </location>
</feature>